<dbReference type="AlphaFoldDB" id="A0A0P1IH02"/>
<organism evidence="1 2">
    <name type="scientific">Shimia thalassica</name>
    <dbReference type="NCBI Taxonomy" id="1715693"/>
    <lineage>
        <taxon>Bacteria</taxon>
        <taxon>Pseudomonadati</taxon>
        <taxon>Pseudomonadota</taxon>
        <taxon>Alphaproteobacteria</taxon>
        <taxon>Rhodobacterales</taxon>
        <taxon>Roseobacteraceae</taxon>
    </lineage>
</organism>
<evidence type="ECO:0000313" key="2">
    <source>
        <dbReference type="Proteomes" id="UP000051870"/>
    </source>
</evidence>
<name>A0A0P1IH02_9RHOB</name>
<dbReference type="GeneID" id="83882677"/>
<proteinExistence type="predicted"/>
<evidence type="ECO:0000313" key="1">
    <source>
        <dbReference type="EMBL" id="CUK12681.1"/>
    </source>
</evidence>
<evidence type="ECO:0008006" key="3">
    <source>
        <dbReference type="Google" id="ProtNLM"/>
    </source>
</evidence>
<dbReference type="STRING" id="1715693.PH7735_03704"/>
<dbReference type="RefSeq" id="WP_058312875.1">
    <property type="nucleotide sequence ID" value="NZ_CYTW01000006.1"/>
</dbReference>
<gene>
    <name evidence="1" type="ORF">PH7735_03704</name>
</gene>
<reference evidence="2" key="1">
    <citation type="submission" date="2015-09" db="EMBL/GenBank/DDBJ databases">
        <authorList>
            <person name="Rodrigo-Torres Lidia"/>
            <person name="Arahal R.David."/>
        </authorList>
    </citation>
    <scope>NUCLEOTIDE SEQUENCE [LARGE SCALE GENOMIC DNA]</scope>
    <source>
        <strain evidence="2">CECT 7735</strain>
    </source>
</reference>
<dbReference type="EMBL" id="CYTW01000006">
    <property type="protein sequence ID" value="CUK12681.1"/>
    <property type="molecule type" value="Genomic_DNA"/>
</dbReference>
<dbReference type="Proteomes" id="UP000051870">
    <property type="component" value="Unassembled WGS sequence"/>
</dbReference>
<keyword evidence="2" id="KW-1185">Reference proteome</keyword>
<protein>
    <recommendedName>
        <fullName evidence="3">Flagellar FliJ protein</fullName>
    </recommendedName>
</protein>
<sequence length="139" mass="15956">MSNLDQRMRGLLTVLKAKEDAQKSKMAEIHREETHLREVATKLDHNKIEAMQCDPTLKQLGVDIAQLRWIGERRREVNLRLANVLARKESSLQDYRMAFGRTQSLQNLAAKNKTAEVRKKASQEIEKSLAQALFRTGKS</sequence>
<accession>A0A0P1IH02</accession>